<dbReference type="CDD" id="cd06206">
    <property type="entry name" value="bifunctional_CYPOR"/>
    <property type="match status" value="1"/>
</dbReference>
<evidence type="ECO:0000256" key="16">
    <source>
        <dbReference type="ARBA" id="ARBA00049342"/>
    </source>
</evidence>
<evidence type="ECO:0000259" key="20">
    <source>
        <dbReference type="PROSITE" id="PS51384"/>
    </source>
</evidence>
<evidence type="ECO:0000256" key="5">
    <source>
        <dbReference type="ARBA" id="ARBA00022448"/>
    </source>
</evidence>
<evidence type="ECO:0000256" key="11">
    <source>
        <dbReference type="ARBA" id="ARBA00022857"/>
    </source>
</evidence>
<dbReference type="GO" id="GO:0050660">
    <property type="term" value="F:flavin adenine dinucleotide binding"/>
    <property type="evidence" value="ECO:0007669"/>
    <property type="project" value="TreeGrafter"/>
</dbReference>
<comment type="cofactor">
    <cofactor evidence="2 17">
        <name>heme</name>
        <dbReference type="ChEBI" id="CHEBI:30413"/>
    </cofactor>
</comment>
<dbReference type="Pfam" id="PF00067">
    <property type="entry name" value="p450"/>
    <property type="match status" value="1"/>
</dbReference>
<evidence type="ECO:0000256" key="6">
    <source>
        <dbReference type="ARBA" id="ARBA00022617"/>
    </source>
</evidence>
<dbReference type="OrthoDB" id="1470350at2759"/>
<dbReference type="InterPro" id="IPR003097">
    <property type="entry name" value="CysJ-like_FAD-binding"/>
</dbReference>
<dbReference type="SUPFAM" id="SSF63380">
    <property type="entry name" value="Riboflavin synthase domain-like"/>
    <property type="match status" value="1"/>
</dbReference>
<accession>A0A166XC48</accession>
<dbReference type="InterPro" id="IPR017972">
    <property type="entry name" value="Cyt_P450_CS"/>
</dbReference>
<feature type="region of interest" description="Disordered" evidence="18">
    <location>
        <begin position="462"/>
        <end position="482"/>
    </location>
</feature>
<dbReference type="Gene3D" id="3.40.50.360">
    <property type="match status" value="1"/>
</dbReference>
<comment type="cofactor">
    <cofactor evidence="1">
        <name>FMN</name>
        <dbReference type="ChEBI" id="CHEBI:58210"/>
    </cofactor>
</comment>
<keyword evidence="7" id="KW-0285">Flavoprotein</keyword>
<dbReference type="Gene3D" id="2.40.30.10">
    <property type="entry name" value="Translation factors"/>
    <property type="match status" value="1"/>
</dbReference>
<evidence type="ECO:0000256" key="13">
    <source>
        <dbReference type="ARBA" id="ARBA00023004"/>
    </source>
</evidence>
<dbReference type="PANTHER" id="PTHR19384:SF127">
    <property type="entry name" value="BIFUNCTIONAL CYTOCHROME P450_NADPH--P450 REDUCTASE"/>
    <property type="match status" value="1"/>
</dbReference>
<dbReference type="SUPFAM" id="SSF52218">
    <property type="entry name" value="Flavoproteins"/>
    <property type="match status" value="1"/>
</dbReference>
<dbReference type="InterPro" id="IPR002401">
    <property type="entry name" value="Cyt_P450_E_grp-I"/>
</dbReference>
<feature type="domain" description="Flavodoxin-like" evidence="19">
    <location>
        <begin position="494"/>
        <end position="634"/>
    </location>
</feature>
<dbReference type="InterPro" id="IPR017938">
    <property type="entry name" value="Riboflavin_synthase-like_b-brl"/>
</dbReference>
<dbReference type="EMBL" id="KV417480">
    <property type="protein sequence ID" value="KZP34636.1"/>
    <property type="molecule type" value="Genomic_DNA"/>
</dbReference>
<dbReference type="InterPro" id="IPR001433">
    <property type="entry name" value="OxRdtase_FAD/NAD-bd"/>
</dbReference>
<dbReference type="GO" id="GO:0003958">
    <property type="term" value="F:NADPH-hemoprotein reductase activity"/>
    <property type="evidence" value="ECO:0007669"/>
    <property type="project" value="UniProtKB-EC"/>
</dbReference>
<evidence type="ECO:0000313" key="21">
    <source>
        <dbReference type="EMBL" id="KZP34636.1"/>
    </source>
</evidence>
<dbReference type="PRINTS" id="PR00385">
    <property type="entry name" value="P450"/>
</dbReference>
<dbReference type="Pfam" id="PF00175">
    <property type="entry name" value="NAD_binding_1"/>
    <property type="match status" value="1"/>
</dbReference>
<dbReference type="InterPro" id="IPR023206">
    <property type="entry name" value="Bifunctional_P450_P450_red"/>
</dbReference>
<gene>
    <name evidence="21" type="ORF">FIBSPDRAFT_810016</name>
</gene>
<dbReference type="CDD" id="cd11068">
    <property type="entry name" value="CYP120A1"/>
    <property type="match status" value="1"/>
</dbReference>
<dbReference type="GO" id="GO:0020037">
    <property type="term" value="F:heme binding"/>
    <property type="evidence" value="ECO:0007669"/>
    <property type="project" value="InterPro"/>
</dbReference>
<comment type="catalytic activity">
    <reaction evidence="15">
        <text>an organic molecule + reduced [NADPH--hemoprotein reductase] + O2 = an alcohol + oxidized [NADPH--hemoprotein reductase] + H2O + H(+)</text>
        <dbReference type="Rhea" id="RHEA:17149"/>
        <dbReference type="Rhea" id="RHEA-COMP:11964"/>
        <dbReference type="Rhea" id="RHEA-COMP:11965"/>
        <dbReference type="ChEBI" id="CHEBI:15377"/>
        <dbReference type="ChEBI" id="CHEBI:15378"/>
        <dbReference type="ChEBI" id="CHEBI:15379"/>
        <dbReference type="ChEBI" id="CHEBI:30879"/>
        <dbReference type="ChEBI" id="CHEBI:57618"/>
        <dbReference type="ChEBI" id="CHEBI:58210"/>
        <dbReference type="ChEBI" id="CHEBI:142491"/>
        <dbReference type="EC" id="1.14.14.1"/>
    </reaction>
</comment>
<dbReference type="FunFam" id="2.40.30.10:FF:000198">
    <property type="entry name" value="Bifunctional cytochrome P450/NADPH--P450 reductase"/>
    <property type="match status" value="1"/>
</dbReference>
<dbReference type="Proteomes" id="UP000076532">
    <property type="component" value="Unassembled WGS sequence"/>
</dbReference>
<dbReference type="InterPro" id="IPR039261">
    <property type="entry name" value="FNR_nucleotide-bd"/>
</dbReference>
<dbReference type="InterPro" id="IPR029039">
    <property type="entry name" value="Flavoprotein-like_sf"/>
</dbReference>
<dbReference type="GO" id="GO:0070330">
    <property type="term" value="F:aromatase activity"/>
    <property type="evidence" value="ECO:0007669"/>
    <property type="project" value="InterPro"/>
</dbReference>
<dbReference type="InterPro" id="IPR008254">
    <property type="entry name" value="Flavodoxin/NO_synth"/>
</dbReference>
<dbReference type="PANTHER" id="PTHR19384">
    <property type="entry name" value="NITRIC OXIDE SYNTHASE-RELATED"/>
    <property type="match status" value="1"/>
</dbReference>
<dbReference type="SUPFAM" id="SSF48264">
    <property type="entry name" value="Cytochrome P450"/>
    <property type="match status" value="1"/>
</dbReference>
<evidence type="ECO:0000256" key="12">
    <source>
        <dbReference type="ARBA" id="ARBA00023002"/>
    </source>
</evidence>
<keyword evidence="5" id="KW-0813">Transport</keyword>
<dbReference type="InterPro" id="IPR017927">
    <property type="entry name" value="FAD-bd_FR_type"/>
</dbReference>
<evidence type="ECO:0000256" key="10">
    <source>
        <dbReference type="ARBA" id="ARBA00022827"/>
    </source>
</evidence>
<feature type="binding site" description="axial binding residue" evidence="17">
    <location>
        <position position="403"/>
    </location>
    <ligand>
        <name>heme</name>
        <dbReference type="ChEBI" id="CHEBI:30413"/>
    </ligand>
    <ligandPart>
        <name>Fe</name>
        <dbReference type="ChEBI" id="CHEBI:18248"/>
    </ligandPart>
</feature>
<dbReference type="PRINTS" id="PR00463">
    <property type="entry name" value="EP450I"/>
</dbReference>
<dbReference type="SUPFAM" id="SSF52343">
    <property type="entry name" value="Ferredoxin reductase-like, C-terminal NADP-linked domain"/>
    <property type="match status" value="1"/>
</dbReference>
<comment type="cofactor">
    <cofactor evidence="3">
        <name>FAD</name>
        <dbReference type="ChEBI" id="CHEBI:57692"/>
    </cofactor>
</comment>
<keyword evidence="12" id="KW-0560">Oxidoreductase</keyword>
<dbReference type="PROSITE" id="PS00086">
    <property type="entry name" value="CYTOCHROME_P450"/>
    <property type="match status" value="1"/>
</dbReference>
<evidence type="ECO:0000259" key="19">
    <source>
        <dbReference type="PROSITE" id="PS50902"/>
    </source>
</evidence>
<evidence type="ECO:0000256" key="3">
    <source>
        <dbReference type="ARBA" id="ARBA00001974"/>
    </source>
</evidence>
<evidence type="ECO:0000256" key="8">
    <source>
        <dbReference type="ARBA" id="ARBA00022643"/>
    </source>
</evidence>
<evidence type="ECO:0000256" key="1">
    <source>
        <dbReference type="ARBA" id="ARBA00001917"/>
    </source>
</evidence>
<proteinExistence type="inferred from homology"/>
<feature type="domain" description="FAD-binding FR-type" evidence="20">
    <location>
        <begin position="671"/>
        <end position="900"/>
    </location>
</feature>
<keyword evidence="13 17" id="KW-0408">Iron</keyword>
<evidence type="ECO:0000256" key="15">
    <source>
        <dbReference type="ARBA" id="ARBA00047827"/>
    </source>
</evidence>
<dbReference type="AlphaFoldDB" id="A0A166XC48"/>
<dbReference type="GO" id="GO:0005829">
    <property type="term" value="C:cytosol"/>
    <property type="evidence" value="ECO:0007669"/>
    <property type="project" value="TreeGrafter"/>
</dbReference>
<evidence type="ECO:0000256" key="14">
    <source>
        <dbReference type="ARBA" id="ARBA00023033"/>
    </source>
</evidence>
<reference evidence="21 22" key="1">
    <citation type="journal article" date="2016" name="Mol. Biol. Evol.">
        <title>Comparative Genomics of Early-Diverging Mushroom-Forming Fungi Provides Insights into the Origins of Lignocellulose Decay Capabilities.</title>
        <authorList>
            <person name="Nagy L.G."/>
            <person name="Riley R."/>
            <person name="Tritt A."/>
            <person name="Adam C."/>
            <person name="Daum C."/>
            <person name="Floudas D."/>
            <person name="Sun H."/>
            <person name="Yadav J.S."/>
            <person name="Pangilinan J."/>
            <person name="Larsson K.H."/>
            <person name="Matsuura K."/>
            <person name="Barry K."/>
            <person name="Labutti K."/>
            <person name="Kuo R."/>
            <person name="Ohm R.A."/>
            <person name="Bhattacharya S.S."/>
            <person name="Shirouzu T."/>
            <person name="Yoshinaga Y."/>
            <person name="Martin F.M."/>
            <person name="Grigoriev I.V."/>
            <person name="Hibbett D.S."/>
        </authorList>
    </citation>
    <scope>NUCLEOTIDE SEQUENCE [LARGE SCALE GENOMIC DNA]</scope>
    <source>
        <strain evidence="21 22">CBS 109695</strain>
    </source>
</reference>
<evidence type="ECO:0000313" key="22">
    <source>
        <dbReference type="Proteomes" id="UP000076532"/>
    </source>
</evidence>
<evidence type="ECO:0000256" key="9">
    <source>
        <dbReference type="ARBA" id="ARBA00022723"/>
    </source>
</evidence>
<sequence length="1057" mass="116420">MTTPIPQPPAIPFLGNIKTIEREVPLRSFELLAEKYGEIYQLNMMGNQVIVANSYALQAELSDEKRFKKKVGTALQQVRNLVGNGLFTADNEDPEWAVAHRILMPAFGPSAMLDMFEGMQDLASQMLLKWERFGPEAIIDPSDDFTRLALDTLAFCTMSYRLNSFYTDQKPKFGDTMTDFLKESGARGNRPTVVQALMSGTNAKYAEDIKYMTDLGNQIIAERRAHPNDTKDSLNAMLHGKDPKTGQGLSDKSIMYNLLTFMIAGHETSSGTLSFITYYLIKNPDVMRKLRDEVDQVIGDAQIRVEHLSKLPYLTAIMRETLRLQPPASARGIASAEDTTLANGKYAIKANTSIVAQNWVAMRDPAVWGEDALAFRPERMLDGKFEALPPNAWQPFGFGMRGCIGRPFAWQEITLAIASIIQKFDLSFVDPSYTLELKQALTIKPKGLEIRAALRQRTNKISATPSSPLKAKTSGGTPQAFQLPLPRTDASVPLYVLYGSNTGTSESFAQRIVTDSAKYGFHASLGTLDSATNHLPTNGPIIIVTASFEGEPADNATNFVDWLSHLETAELAGVRYGVFGCGNHDWVNTYQRIPALCDDLLQKRGGQRLLPRGVGDAGASDFFQTFDEYEAKMWEVLSKEFQTSRNESATSGFEVKTVDAGAARAAALRQPDAALGRVIENRLLTKPGAPPKRHIEFELPDGTTARAGDYLAIIPHNPPRDVSRVLAHFELPKEQEIIISSISPVSLPVDKAVNLSEVLSGYVELSQPATTRDLTALVKAATADESRKTLEGLISEYAENVLNRRLSVLDILEAHKDIKLSLGAFLEMLPAMRVRQYSISSSPLWNAQHVTLTISVVGGPALSGREEEFLGVASNYLAHLRPGDRVQVAVRPSNAAFHPPADPLTPIVMFCAGSGFAPMRGFIQDRAAQKQSGREVSTALLFFGCRSPDEDFLYSDSDLAEWTKLGVVDVRPAFSRASDLSGGCKYVQDRIWHDREEVSKAYRSDAKFFSCGSGKIAKGIQEVLVKIIKEKHEMDDAQAAAQFDKISTGRYSADIFD</sequence>
<evidence type="ECO:0000256" key="18">
    <source>
        <dbReference type="SAM" id="MobiDB-lite"/>
    </source>
</evidence>
<keyword evidence="9 17" id="KW-0479">Metal-binding</keyword>
<dbReference type="InterPro" id="IPR036396">
    <property type="entry name" value="Cyt_P450_sf"/>
</dbReference>
<comment type="catalytic activity">
    <reaction evidence="16">
        <text>2 oxidized [cytochrome P450] + NADPH = 2 reduced [cytochrome P450] + NADP(+) + H(+)</text>
        <dbReference type="Rhea" id="RHEA:24040"/>
        <dbReference type="Rhea" id="RHEA-COMP:14627"/>
        <dbReference type="Rhea" id="RHEA-COMP:14628"/>
        <dbReference type="ChEBI" id="CHEBI:15378"/>
        <dbReference type="ChEBI" id="CHEBI:55376"/>
        <dbReference type="ChEBI" id="CHEBI:57783"/>
        <dbReference type="ChEBI" id="CHEBI:58349"/>
        <dbReference type="ChEBI" id="CHEBI:60344"/>
        <dbReference type="EC" id="1.6.2.4"/>
    </reaction>
</comment>
<evidence type="ECO:0000256" key="17">
    <source>
        <dbReference type="PIRSR" id="PIRSR000209-1"/>
    </source>
</evidence>
<evidence type="ECO:0000256" key="7">
    <source>
        <dbReference type="ARBA" id="ARBA00022630"/>
    </source>
</evidence>
<dbReference type="GO" id="GO:0005506">
    <property type="term" value="F:iron ion binding"/>
    <property type="evidence" value="ECO:0007669"/>
    <property type="project" value="InterPro"/>
</dbReference>
<dbReference type="PROSITE" id="PS51384">
    <property type="entry name" value="FAD_FR"/>
    <property type="match status" value="1"/>
</dbReference>
<organism evidence="21 22">
    <name type="scientific">Athelia psychrophila</name>
    <dbReference type="NCBI Taxonomy" id="1759441"/>
    <lineage>
        <taxon>Eukaryota</taxon>
        <taxon>Fungi</taxon>
        <taxon>Dikarya</taxon>
        <taxon>Basidiomycota</taxon>
        <taxon>Agaricomycotina</taxon>
        <taxon>Agaricomycetes</taxon>
        <taxon>Agaricomycetidae</taxon>
        <taxon>Atheliales</taxon>
        <taxon>Atheliaceae</taxon>
        <taxon>Athelia</taxon>
    </lineage>
</organism>
<dbReference type="Gene3D" id="1.20.990.10">
    <property type="entry name" value="NADPH-cytochrome p450 Reductase, Chain A, domain 3"/>
    <property type="match status" value="1"/>
</dbReference>
<keyword evidence="10" id="KW-0274">FAD</keyword>
<dbReference type="InterPro" id="IPR023173">
    <property type="entry name" value="NADPH_Cyt_P450_Rdtase_alpha"/>
</dbReference>
<dbReference type="Gene3D" id="1.10.630.10">
    <property type="entry name" value="Cytochrome P450"/>
    <property type="match status" value="1"/>
</dbReference>
<dbReference type="InterPro" id="IPR001128">
    <property type="entry name" value="Cyt_P450"/>
</dbReference>
<keyword evidence="11" id="KW-0521">NADP</keyword>
<dbReference type="Pfam" id="PF00258">
    <property type="entry name" value="Flavodoxin_1"/>
    <property type="match status" value="1"/>
</dbReference>
<name>A0A166XC48_9AGAM</name>
<dbReference type="FunFam" id="1.10.630.10:FF:000040">
    <property type="entry name" value="Bifunctional cytochrome P450/NADPH--P450 reductase"/>
    <property type="match status" value="1"/>
</dbReference>
<keyword evidence="8" id="KW-0288">FMN</keyword>
<dbReference type="Pfam" id="PF00667">
    <property type="entry name" value="FAD_binding_1"/>
    <property type="match status" value="1"/>
</dbReference>
<evidence type="ECO:0000256" key="4">
    <source>
        <dbReference type="ARBA" id="ARBA00010018"/>
    </source>
</evidence>
<comment type="similarity">
    <text evidence="4">In the N-terminal section; belongs to the cytochrome P450 family.</text>
</comment>
<protein>
    <submittedName>
        <fullName evidence="21">Cytochrome P450</fullName>
    </submittedName>
</protein>
<keyword evidence="22" id="KW-1185">Reference proteome</keyword>
<keyword evidence="14" id="KW-0503">Monooxygenase</keyword>
<evidence type="ECO:0000256" key="2">
    <source>
        <dbReference type="ARBA" id="ARBA00001971"/>
    </source>
</evidence>
<dbReference type="GO" id="GO:0010181">
    <property type="term" value="F:FMN binding"/>
    <property type="evidence" value="ECO:0007669"/>
    <property type="project" value="InterPro"/>
</dbReference>
<dbReference type="PROSITE" id="PS50902">
    <property type="entry name" value="FLAVODOXIN_LIKE"/>
    <property type="match status" value="1"/>
</dbReference>
<keyword evidence="6 17" id="KW-0349">Heme</keyword>
<dbReference type="Gene3D" id="3.40.50.80">
    <property type="entry name" value="Nucleotide-binding domain of ferredoxin-NADP reductase (FNR) module"/>
    <property type="match status" value="1"/>
</dbReference>
<dbReference type="PIRSF" id="PIRSF000209">
    <property type="entry name" value="Bifunctional_P450_P450R"/>
    <property type="match status" value="1"/>
</dbReference>
<dbReference type="STRING" id="436010.A0A166XC48"/>